<evidence type="ECO:0000313" key="2">
    <source>
        <dbReference type="Proteomes" id="UP000201570"/>
    </source>
</evidence>
<proteinExistence type="predicted"/>
<dbReference type="EMBL" id="KT221033">
    <property type="protein sequence ID" value="AKY02178.1"/>
    <property type="molecule type" value="Genomic_DNA"/>
</dbReference>
<dbReference type="KEGG" id="vg:26626361"/>
<keyword evidence="2" id="KW-1185">Reference proteome</keyword>
<dbReference type="GeneID" id="26626361"/>
<sequence length="147" mass="15988">MGTPTPPPPFATVEDYEARAGITLVEPQRSQVEAYLADASALMRRHIPAGFTPDPATTKAIAVAVVRRVMANPGGYRQRTIGQYSETLGENGGLYLTEDEIGMLQPEDNTYPDADAAYTLGGRDEGLPGWRPDPCDWQPLGWARGRL</sequence>
<dbReference type="RefSeq" id="YP_009199277.1">
    <property type="nucleotide sequence ID" value="NC_028807.1"/>
</dbReference>
<dbReference type="OrthoDB" id="23074at10239"/>
<organism evidence="1 2">
    <name type="scientific">Streptomyces phage SF1</name>
    <dbReference type="NCBI Taxonomy" id="1690817"/>
    <lineage>
        <taxon>Viruses</taxon>
        <taxon>Duplodnaviria</taxon>
        <taxon>Heunggongvirae</taxon>
        <taxon>Uroviricota</taxon>
        <taxon>Caudoviricetes</taxon>
        <taxon>Sfunavirus</taxon>
        <taxon>Sfunavirus SF1</taxon>
    </lineage>
</organism>
<name>A0A0K1Y592_9CAUD</name>
<accession>A0A0K1Y592</accession>
<gene>
    <name evidence="1" type="ORF">SF1_290</name>
</gene>
<evidence type="ECO:0000313" key="1">
    <source>
        <dbReference type="EMBL" id="AKY02178.1"/>
    </source>
</evidence>
<reference evidence="1 2" key="1">
    <citation type="submission" date="2015-06" db="EMBL/GenBank/DDBJ databases">
        <title>Complete genomic sequence analysis of Two virulent actinophages of Streptomyces flavovirens.</title>
        <authorList>
            <person name="Sharaf A."/>
            <person name="Marie E."/>
            <person name="ElBaz R."/>
            <person name="Elmaghraby I."/>
            <person name="Mercati F."/>
        </authorList>
    </citation>
    <scope>NUCLEOTIDE SEQUENCE [LARGE SCALE GENOMIC DNA]</scope>
</reference>
<dbReference type="Proteomes" id="UP000201570">
    <property type="component" value="Segment"/>
</dbReference>
<protein>
    <recommendedName>
        <fullName evidence="3">Head-to-tail adaptor</fullName>
    </recommendedName>
</protein>
<evidence type="ECO:0008006" key="3">
    <source>
        <dbReference type="Google" id="ProtNLM"/>
    </source>
</evidence>